<evidence type="ECO:0000256" key="1">
    <source>
        <dbReference type="SAM" id="Phobius"/>
    </source>
</evidence>
<dbReference type="Pfam" id="PF14023">
    <property type="entry name" value="Bestrophin-like"/>
    <property type="match status" value="1"/>
</dbReference>
<gene>
    <name evidence="2" type="ordered locus">Mnod_5841</name>
</gene>
<keyword evidence="3" id="KW-1185">Reference proteome</keyword>
<protein>
    <recommendedName>
        <fullName evidence="4">DUF4239 domain-containing protein</fullName>
    </recommendedName>
</protein>
<feature type="transmembrane region" description="Helical" evidence="1">
    <location>
        <begin position="45"/>
        <end position="68"/>
    </location>
</feature>
<dbReference type="EMBL" id="CP001349">
    <property type="protein sequence ID" value="ACL60669.1"/>
    <property type="molecule type" value="Genomic_DNA"/>
</dbReference>
<accession>B8IRW9</accession>
<dbReference type="eggNOG" id="ENOG5030R1W">
    <property type="taxonomic scope" value="Bacteria"/>
</dbReference>
<sequence length="266" mass="28179">MILGFWLDQPVWLMFGMLAAAFAGAIALIRIVATAPPTRTFCLSLGGVVAPFFGSVSVLLALLTGFVASDAWERQRQALRAVQAERDSAVAAYDLSIATVSDMAHIRADLTAYLDAVVTDEWERMQDGEASPKAGEALGRLLQAVATPQISIGSGLAAHRALLDTVLRLRAARGDRLSLAQHAIDQSKWLTLLILAGLTLVALALVHLDRPRAQVTAMAVFGAAVVSTLGLVALHERPFDGPMPVSSAPLRAALAQMAARPVTEAR</sequence>
<dbReference type="AlphaFoldDB" id="B8IRW9"/>
<organism evidence="2 3">
    <name type="scientific">Methylobacterium nodulans (strain LMG 21967 / CNCM I-2342 / ORS 2060)</name>
    <dbReference type="NCBI Taxonomy" id="460265"/>
    <lineage>
        <taxon>Bacteria</taxon>
        <taxon>Pseudomonadati</taxon>
        <taxon>Pseudomonadota</taxon>
        <taxon>Alphaproteobacteria</taxon>
        <taxon>Hyphomicrobiales</taxon>
        <taxon>Methylobacteriaceae</taxon>
        <taxon>Methylobacterium</taxon>
    </lineage>
</organism>
<keyword evidence="1" id="KW-0812">Transmembrane</keyword>
<dbReference type="OrthoDB" id="797232at2"/>
<reference evidence="2 3" key="1">
    <citation type="submission" date="2009-01" db="EMBL/GenBank/DDBJ databases">
        <title>Complete sequence of chromosome of Methylobacterium nodulans ORS 2060.</title>
        <authorList>
            <consortium name="US DOE Joint Genome Institute"/>
            <person name="Lucas S."/>
            <person name="Copeland A."/>
            <person name="Lapidus A."/>
            <person name="Glavina del Rio T."/>
            <person name="Dalin E."/>
            <person name="Tice H."/>
            <person name="Bruce D."/>
            <person name="Goodwin L."/>
            <person name="Pitluck S."/>
            <person name="Sims D."/>
            <person name="Brettin T."/>
            <person name="Detter J.C."/>
            <person name="Han C."/>
            <person name="Larimer F."/>
            <person name="Land M."/>
            <person name="Hauser L."/>
            <person name="Kyrpides N."/>
            <person name="Ivanova N."/>
            <person name="Marx C.J."/>
            <person name="Richardson P."/>
        </authorList>
    </citation>
    <scope>NUCLEOTIDE SEQUENCE [LARGE SCALE GENOMIC DNA]</scope>
    <source>
        <strain evidence="3">LMG 21967 / CNCM I-2342 / ORS 2060</strain>
    </source>
</reference>
<dbReference type="Proteomes" id="UP000008207">
    <property type="component" value="Chromosome"/>
</dbReference>
<dbReference type="KEGG" id="mno:Mnod_5841"/>
<proteinExistence type="predicted"/>
<dbReference type="InterPro" id="IPR025333">
    <property type="entry name" value="DUF4239"/>
</dbReference>
<feature type="transmembrane region" description="Helical" evidence="1">
    <location>
        <begin position="12"/>
        <end position="33"/>
    </location>
</feature>
<name>B8IRW9_METNO</name>
<evidence type="ECO:0000313" key="2">
    <source>
        <dbReference type="EMBL" id="ACL60669.1"/>
    </source>
</evidence>
<dbReference type="RefSeq" id="WP_015932267.1">
    <property type="nucleotide sequence ID" value="NC_011894.1"/>
</dbReference>
<keyword evidence="1" id="KW-0472">Membrane</keyword>
<evidence type="ECO:0000313" key="3">
    <source>
        <dbReference type="Proteomes" id="UP000008207"/>
    </source>
</evidence>
<feature type="transmembrane region" description="Helical" evidence="1">
    <location>
        <begin position="189"/>
        <end position="208"/>
    </location>
</feature>
<dbReference type="HOGENOM" id="CLU_090342_0_0_5"/>
<dbReference type="STRING" id="460265.Mnod_5841"/>
<evidence type="ECO:0008006" key="4">
    <source>
        <dbReference type="Google" id="ProtNLM"/>
    </source>
</evidence>
<keyword evidence="1" id="KW-1133">Transmembrane helix</keyword>
<feature type="transmembrane region" description="Helical" evidence="1">
    <location>
        <begin position="214"/>
        <end position="234"/>
    </location>
</feature>